<dbReference type="Proteomes" id="UP000008021">
    <property type="component" value="Chromosome 10"/>
</dbReference>
<name>A0A0E0F017_9ORYZ</name>
<accession>A0A0E0F017</accession>
<dbReference type="HOGENOM" id="CLU_1998430_0_0_1"/>
<reference evidence="1" key="2">
    <citation type="submission" date="2018-05" db="EMBL/GenBank/DDBJ databases">
        <title>OmerRS3 (Oryza meridionalis Reference Sequence Version 3).</title>
        <authorList>
            <person name="Zhang J."/>
            <person name="Kudrna D."/>
            <person name="Lee S."/>
            <person name="Talag J."/>
            <person name="Welchert J."/>
            <person name="Wing R.A."/>
        </authorList>
    </citation>
    <scope>NUCLEOTIDE SEQUENCE [LARGE SCALE GENOMIC DNA]</scope>
    <source>
        <strain evidence="1">cv. OR44</strain>
    </source>
</reference>
<dbReference type="EnsemblPlants" id="OMERI10G12640.1">
    <property type="protein sequence ID" value="OMERI10G12640.1"/>
    <property type="gene ID" value="OMERI10G12640"/>
</dbReference>
<evidence type="ECO:0000313" key="2">
    <source>
        <dbReference type="Proteomes" id="UP000008021"/>
    </source>
</evidence>
<sequence>MTAGCPEPSTIWWYTVIHRQGRHQIDLGSGCYLLGAIAHRFSSSPAKDAACDRLVTMFCTTRRYETSPAWMPTSHGIFRFGFSASYAEIHAWRSDASGNGAKSFIQAWADVFCASHILQMIDACT</sequence>
<keyword evidence="2" id="KW-1185">Reference proteome</keyword>
<proteinExistence type="predicted"/>
<evidence type="ECO:0000313" key="1">
    <source>
        <dbReference type="EnsemblPlants" id="OMERI10G12640.1"/>
    </source>
</evidence>
<dbReference type="AlphaFoldDB" id="A0A0E0F017"/>
<protein>
    <submittedName>
        <fullName evidence="1">Uncharacterized protein</fullName>
    </submittedName>
</protein>
<reference evidence="1" key="1">
    <citation type="submission" date="2015-04" db="UniProtKB">
        <authorList>
            <consortium name="EnsemblPlants"/>
        </authorList>
    </citation>
    <scope>IDENTIFICATION</scope>
</reference>
<organism evidence="1">
    <name type="scientific">Oryza meridionalis</name>
    <dbReference type="NCBI Taxonomy" id="40149"/>
    <lineage>
        <taxon>Eukaryota</taxon>
        <taxon>Viridiplantae</taxon>
        <taxon>Streptophyta</taxon>
        <taxon>Embryophyta</taxon>
        <taxon>Tracheophyta</taxon>
        <taxon>Spermatophyta</taxon>
        <taxon>Magnoliopsida</taxon>
        <taxon>Liliopsida</taxon>
        <taxon>Poales</taxon>
        <taxon>Poaceae</taxon>
        <taxon>BOP clade</taxon>
        <taxon>Oryzoideae</taxon>
        <taxon>Oryzeae</taxon>
        <taxon>Oryzinae</taxon>
        <taxon>Oryza</taxon>
    </lineage>
</organism>
<dbReference type="Gramene" id="OMERI10G12640.1">
    <property type="protein sequence ID" value="OMERI10G12640.1"/>
    <property type="gene ID" value="OMERI10G12640"/>
</dbReference>